<sequence>MPACAVPGCGVGSGHYKGPKKHLFTADPDLQSDARRRWILAIPRLFDADHPVPKNLCVCESHFAEEDFVRPVTGGDGGTPSKQPPLRLKNGTKTVPSVFEGIPKSLLPSHSAPIRETPDAKRLKREERCIDSRKRAEERHAAQDEISGFQQLWQESAERLRQWTCRTGIVWELYREAGSVVFFEKRILGHLRIVRSVSFSHSLFARICLLDCESECSSPVKSWTEVRNLLAAVMSAKYSEPFGERMPFYKDVIPVLIARIEELSVDGSPETFPCSTQSNKHEATTLSFILDQLELLSSHPKRRRYSPRILAFAVELSSKSPLGYRTLRDSEETRDCQNLQRIFILEGDGIHNQRKLDFKGDKIRGAAINDSNMGELSNETFVLFAVQLFGSVRVPIGIFPIKKALAEYYADMWNSAIQKMEEMGLEVNQLISDNNAVNGKAYKLLLEKYGCDTDPDAGIGFPADRNPFCLLNASNPRPRPLWMNFDYIHEVKCWRNNWHRKGTDCLFIYPMAEGPDTRLGHLDWSITTYKEANFFLLRDAADADSASILRLMPMLNDAALHPSSLFKQKVKPATAILHNTTVTGFRLIASKNPQKYRRWEETALFLELFSRWFNIVNVRSKNQGRFQRDPDQEPFTSVADPRLDFLRSFLQFLLKWQELTSAKNTKAHLGLTQETFSAIIRSTRVLLEFIPYMLGRGAGYLLLGRLTTDHLEGFFGWLRQMCGGKYDISVQEILEATKKTMVISHLKGYVMTSTAPVWKVITTKREDSEEDVMDFFRLAVNETDFRPGDLSREDVEVLAVIGGYAVFKLKKHIGECRECRDLFDLGREMPLSAGTHIYEYLMRLDRGGLTFPTEIVVLAADSVYRILSVIGKPDDPIGNAFRLAGKQTSILWTLSAEHFRMQNSSMEKFCDSCGSALEKWWLRIFKTLSRTLLSNYVRRSDTEEEARTVAKMKREKKKLDLLAKNA</sequence>
<reference evidence="9" key="1">
    <citation type="submission" date="2017-01" db="EMBL/GenBank/DDBJ databases">
        <title>Comparative genomics of anhydrobiosis in the tardigrade Hypsibius dujardini.</title>
        <authorList>
            <person name="Yoshida Y."/>
            <person name="Koutsovoulos G."/>
            <person name="Laetsch D."/>
            <person name="Stevens L."/>
            <person name="Kumar S."/>
            <person name="Horikawa D."/>
            <person name="Ishino K."/>
            <person name="Komine S."/>
            <person name="Tomita M."/>
            <person name="Blaxter M."/>
            <person name="Arakawa K."/>
        </authorList>
    </citation>
    <scope>NUCLEOTIDE SEQUENCE [LARGE SCALE GENOMIC DNA]</scope>
    <source>
        <strain evidence="9">Z151</strain>
    </source>
</reference>
<comment type="caution">
    <text evidence="8">The sequence shown here is derived from an EMBL/GenBank/DDBJ whole genome shotgun (WGS) entry which is preliminary data.</text>
</comment>
<proteinExistence type="predicted"/>
<dbReference type="Proteomes" id="UP000192578">
    <property type="component" value="Unassembled WGS sequence"/>
</dbReference>
<evidence type="ECO:0000256" key="5">
    <source>
        <dbReference type="PROSITE-ProRule" id="PRU00309"/>
    </source>
</evidence>
<keyword evidence="2 5" id="KW-0863">Zinc-finger</keyword>
<evidence type="ECO:0000256" key="3">
    <source>
        <dbReference type="ARBA" id="ARBA00022833"/>
    </source>
</evidence>
<dbReference type="InterPro" id="IPR048365">
    <property type="entry name" value="TNP-like_RNaseH_N"/>
</dbReference>
<dbReference type="GO" id="GO:0008270">
    <property type="term" value="F:zinc ion binding"/>
    <property type="evidence" value="ECO:0007669"/>
    <property type="project" value="UniProtKB-KW"/>
</dbReference>
<feature type="domain" description="THAP-type" evidence="7">
    <location>
        <begin position="1"/>
        <end position="99"/>
    </location>
</feature>
<evidence type="ECO:0000256" key="1">
    <source>
        <dbReference type="ARBA" id="ARBA00022723"/>
    </source>
</evidence>
<feature type="region of interest" description="Disordered" evidence="6">
    <location>
        <begin position="71"/>
        <end position="90"/>
    </location>
</feature>
<dbReference type="InterPro" id="IPR006612">
    <property type="entry name" value="THAP_Znf"/>
</dbReference>
<dbReference type="SUPFAM" id="SSF57716">
    <property type="entry name" value="Glucocorticoid receptor-like (DNA-binding domain)"/>
    <property type="match status" value="1"/>
</dbReference>
<dbReference type="EMBL" id="MTYJ01000809">
    <property type="protein sequence ID" value="OWA55457.1"/>
    <property type="molecule type" value="Genomic_DNA"/>
</dbReference>
<keyword evidence="4 5" id="KW-0238">DNA-binding</keyword>
<evidence type="ECO:0000259" key="7">
    <source>
        <dbReference type="PROSITE" id="PS50950"/>
    </source>
</evidence>
<gene>
    <name evidence="8" type="ORF">BV898_19844</name>
</gene>
<keyword evidence="1" id="KW-0479">Metal-binding</keyword>
<evidence type="ECO:0000256" key="2">
    <source>
        <dbReference type="ARBA" id="ARBA00022771"/>
    </source>
</evidence>
<dbReference type="OrthoDB" id="6436730at2759"/>
<keyword evidence="3" id="KW-0862">Zinc</keyword>
<evidence type="ECO:0000313" key="9">
    <source>
        <dbReference type="Proteomes" id="UP000192578"/>
    </source>
</evidence>
<evidence type="ECO:0000256" key="4">
    <source>
        <dbReference type="ARBA" id="ARBA00023125"/>
    </source>
</evidence>
<dbReference type="GO" id="GO:0003677">
    <property type="term" value="F:DNA binding"/>
    <property type="evidence" value="ECO:0007669"/>
    <property type="project" value="UniProtKB-UniRule"/>
</dbReference>
<evidence type="ECO:0000313" key="8">
    <source>
        <dbReference type="EMBL" id="OWA55457.1"/>
    </source>
</evidence>
<evidence type="ECO:0000256" key="6">
    <source>
        <dbReference type="SAM" id="MobiDB-lite"/>
    </source>
</evidence>
<dbReference type="PROSITE" id="PS50950">
    <property type="entry name" value="ZF_THAP"/>
    <property type="match status" value="1"/>
</dbReference>
<name>A0A9X6NKD6_HYPEX</name>
<accession>A0A9X6NKD6</accession>
<protein>
    <recommendedName>
        <fullName evidence="7">THAP-type domain-containing protein</fullName>
    </recommendedName>
</protein>
<keyword evidence="9" id="KW-1185">Reference proteome</keyword>
<dbReference type="AlphaFoldDB" id="A0A9X6NKD6"/>
<organism evidence="8 9">
    <name type="scientific">Hypsibius exemplaris</name>
    <name type="common">Freshwater tardigrade</name>
    <dbReference type="NCBI Taxonomy" id="2072580"/>
    <lineage>
        <taxon>Eukaryota</taxon>
        <taxon>Metazoa</taxon>
        <taxon>Ecdysozoa</taxon>
        <taxon>Tardigrada</taxon>
        <taxon>Eutardigrada</taxon>
        <taxon>Parachela</taxon>
        <taxon>Hypsibioidea</taxon>
        <taxon>Hypsibiidae</taxon>
        <taxon>Hypsibius</taxon>
    </lineage>
</organism>
<dbReference type="SMART" id="SM00980">
    <property type="entry name" value="THAP"/>
    <property type="match status" value="1"/>
</dbReference>
<dbReference type="Pfam" id="PF21787">
    <property type="entry name" value="TNP-like_RNaseH_N"/>
    <property type="match status" value="1"/>
</dbReference>